<feature type="coiled-coil region" evidence="1">
    <location>
        <begin position="488"/>
        <end position="522"/>
    </location>
</feature>
<organism evidence="3 4">
    <name type="scientific">Exophiala mesophila</name>
    <name type="common">Black yeast-like fungus</name>
    <dbReference type="NCBI Taxonomy" id="212818"/>
    <lineage>
        <taxon>Eukaryota</taxon>
        <taxon>Fungi</taxon>
        <taxon>Dikarya</taxon>
        <taxon>Ascomycota</taxon>
        <taxon>Pezizomycotina</taxon>
        <taxon>Eurotiomycetes</taxon>
        <taxon>Chaetothyriomycetidae</taxon>
        <taxon>Chaetothyriales</taxon>
        <taxon>Herpotrichiellaceae</taxon>
        <taxon>Exophiala</taxon>
    </lineage>
</organism>
<feature type="region of interest" description="Disordered" evidence="2">
    <location>
        <begin position="1"/>
        <end position="33"/>
    </location>
</feature>
<keyword evidence="1" id="KW-0175">Coiled coil</keyword>
<dbReference type="Proteomes" id="UP000288859">
    <property type="component" value="Unassembled WGS sequence"/>
</dbReference>
<feature type="region of interest" description="Disordered" evidence="2">
    <location>
        <begin position="800"/>
        <end position="871"/>
    </location>
</feature>
<proteinExistence type="predicted"/>
<dbReference type="AlphaFoldDB" id="A0A438N5N2"/>
<evidence type="ECO:0000313" key="3">
    <source>
        <dbReference type="EMBL" id="RVX71073.1"/>
    </source>
</evidence>
<feature type="coiled-coil region" evidence="1">
    <location>
        <begin position="204"/>
        <end position="294"/>
    </location>
</feature>
<reference evidence="3 4" key="1">
    <citation type="submission" date="2017-03" db="EMBL/GenBank/DDBJ databases">
        <title>Genomes of endolithic fungi from Antarctica.</title>
        <authorList>
            <person name="Coleine C."/>
            <person name="Masonjones S."/>
            <person name="Stajich J.E."/>
        </authorList>
    </citation>
    <scope>NUCLEOTIDE SEQUENCE [LARGE SCALE GENOMIC DNA]</scope>
    <source>
        <strain evidence="3 4">CCFEE 6314</strain>
    </source>
</reference>
<name>A0A438N5N2_EXOME</name>
<feature type="compositionally biased region" description="Acidic residues" evidence="2">
    <location>
        <begin position="836"/>
        <end position="861"/>
    </location>
</feature>
<feature type="coiled-coil region" evidence="1">
    <location>
        <begin position="567"/>
        <end position="612"/>
    </location>
</feature>
<evidence type="ECO:0000313" key="4">
    <source>
        <dbReference type="Proteomes" id="UP000288859"/>
    </source>
</evidence>
<sequence>MAPQSAQGTNAIKDNSQSAFSRQQGLRTHMNSPKRSGFKLGCFSSSSRKIPAQCFRMGYTQESIDHTYKNIFATLQPDREGASVPGPKFVKVSEAAAELPHAFKQVLNSDNTSPISPTMAVRGLKGPVMVSRPNKDFLPTMIHPMEEFSFPSPPQDDAKASTSEEQDTKLDTSIHRAGGSLGQQNDFDPELWSLASKELAAIAAQQQLKSNQDHEQEIQALVQQLATSQAVSQSLRQDLEQKDLSLASLRREMASMERERDMVADDHIKLHKIIDELQNSNDKVRNQITSVSAQYEGQLEMLTQTCKQISDDYVRVCEDMALLRNADHVKLSGDLAQQVRDQKHALDNANAKAAFWEATLQQEVKHWSEKTTAFERKTAKDAATIRELIREFEKQLALSATTQKTADGLHKENLALVEELKVLNKRIEDDDKTFAGIAKGVHLENLQLPVHCRNKVKQPKLVRTNRVRSLRNALKMAQKQHQDEVEHNKSTHEKLEAANKKVRDLEGQVQQLQDANAEVMELFNVTRDSTIDFVNGAGALIARGQVEGLAHDVTEAGRRQQATIDAMEKSARDITRLRDQILGLERKHEGETTALNERISELELDNRRLDAEQFKAVCQGVDDKKATDQFEAEKKHLQEYVNLLESQAFGDRAETARTRFADKIAQLEGERNALIWRVGNSWTQAYEAKMDRELCLENMGYEFFVIRDLAAQRDYLYNVVSALRERFADNLRAAPQDLKPFLPEFAIKTRQEQEEVLDDERRIVFAWDRATAIDRLFPIRLGDVWGQVCRLSGVVRAEWGWGADNDNGNEGPFAWERTGNNNSSENSAAGSGPEQGSEESEEDLAGWEDASSDEDSEGEPDDSNHAWPWEQ</sequence>
<evidence type="ECO:0000256" key="1">
    <source>
        <dbReference type="SAM" id="Coils"/>
    </source>
</evidence>
<feature type="compositionally biased region" description="Low complexity" evidence="2">
    <location>
        <begin position="819"/>
        <end position="835"/>
    </location>
</feature>
<protein>
    <submittedName>
        <fullName evidence="3">Uncharacterized protein</fullName>
    </submittedName>
</protein>
<dbReference type="EMBL" id="NAJM01000019">
    <property type="protein sequence ID" value="RVX71073.1"/>
    <property type="molecule type" value="Genomic_DNA"/>
</dbReference>
<evidence type="ECO:0000256" key="2">
    <source>
        <dbReference type="SAM" id="MobiDB-lite"/>
    </source>
</evidence>
<accession>A0A438N5N2</accession>
<gene>
    <name evidence="3" type="ORF">B0A52_03438</name>
</gene>
<comment type="caution">
    <text evidence="3">The sequence shown here is derived from an EMBL/GenBank/DDBJ whole genome shotgun (WGS) entry which is preliminary data.</text>
</comment>
<feature type="region of interest" description="Disordered" evidence="2">
    <location>
        <begin position="146"/>
        <end position="183"/>
    </location>
</feature>